<dbReference type="EMBL" id="SORE01000016">
    <property type="protein sequence ID" value="TDY44427.1"/>
    <property type="molecule type" value="Genomic_DNA"/>
</dbReference>
<dbReference type="InterPro" id="IPR032710">
    <property type="entry name" value="NTF2-like_dom_sf"/>
</dbReference>
<dbReference type="InterPro" id="IPR036188">
    <property type="entry name" value="FAD/NAD-bd_sf"/>
</dbReference>
<dbReference type="Proteomes" id="UP000295509">
    <property type="component" value="Unassembled WGS sequence"/>
</dbReference>
<dbReference type="Pfam" id="PF13738">
    <property type="entry name" value="Pyr_redox_3"/>
    <property type="match status" value="1"/>
</dbReference>
<dbReference type="OrthoDB" id="9773233at2"/>
<evidence type="ECO:0000313" key="3">
    <source>
        <dbReference type="Proteomes" id="UP000295509"/>
    </source>
</evidence>
<dbReference type="PANTHER" id="PTHR43539">
    <property type="entry name" value="FLAVIN-BINDING MONOOXYGENASE-LIKE PROTEIN (AFU_ORTHOLOGUE AFUA_4G09220)"/>
    <property type="match status" value="1"/>
</dbReference>
<accession>A0A4R8LM36</accession>
<keyword evidence="3" id="KW-1185">Reference proteome</keyword>
<reference evidence="2 3" key="1">
    <citation type="submission" date="2019-03" db="EMBL/GenBank/DDBJ databases">
        <title>Genomic Encyclopedia of Type Strains, Phase III (KMG-III): the genomes of soil and plant-associated and newly described type strains.</title>
        <authorList>
            <person name="Whitman W."/>
        </authorList>
    </citation>
    <scope>NUCLEOTIDE SEQUENCE [LARGE SCALE GENOMIC DNA]</scope>
    <source>
        <strain evidence="2 3">LMG 29544</strain>
    </source>
</reference>
<dbReference type="Gene3D" id="3.50.50.60">
    <property type="entry name" value="FAD/NAD(P)-binding domain"/>
    <property type="match status" value="2"/>
</dbReference>
<proteinExistence type="predicted"/>
<dbReference type="GO" id="GO:0004497">
    <property type="term" value="F:monooxygenase activity"/>
    <property type="evidence" value="ECO:0007669"/>
    <property type="project" value="TreeGrafter"/>
</dbReference>
<comment type="caution">
    <text evidence="2">The sequence shown here is derived from an EMBL/GenBank/DDBJ whole genome shotgun (WGS) entry which is preliminary data.</text>
</comment>
<evidence type="ECO:0000313" key="2">
    <source>
        <dbReference type="EMBL" id="TDY44427.1"/>
    </source>
</evidence>
<dbReference type="InterPro" id="IPR050982">
    <property type="entry name" value="Auxin_biosynth/cation_transpt"/>
</dbReference>
<dbReference type="AlphaFoldDB" id="A0A4R8LM36"/>
<dbReference type="SUPFAM" id="SSF51905">
    <property type="entry name" value="FAD/NAD(P)-binding domain"/>
    <property type="match status" value="1"/>
</dbReference>
<gene>
    <name evidence="2" type="ORF">BX592_11675</name>
</gene>
<dbReference type="PANTHER" id="PTHR43539:SF68">
    <property type="entry name" value="FLAVIN-BINDING MONOOXYGENASE-LIKE PROTEIN (AFU_ORTHOLOGUE AFUA_4G09220)"/>
    <property type="match status" value="1"/>
</dbReference>
<name>A0A4R8LM36_9BURK</name>
<dbReference type="Gene3D" id="3.10.450.50">
    <property type="match status" value="1"/>
</dbReference>
<protein>
    <submittedName>
        <fullName evidence="2">Putative flavoprotein involved in K+ transport</fullName>
    </submittedName>
</protein>
<sequence>MTQPTPEHTTLASWLDAFSRAIAAGNVDDIVALFGGTCFWRDLVAFTWDIRTLEGRDAIRAMLDATLASIRPHEWAVAEPVRAGATDGFISFDTALGRCDGYVRLDAQGRCLTLLTALRELKGFEEPTRRRRVSGHEQPLANVGNFDAAKQPYVLIVGGGHGGLSIAARLKLLGVPALIVDRHARTGDSWRSRYPSLQLHDPVWSNHLPYLSFPDHWPVFAAKDKVGDWLESYARIMELDIWHRASCVGAQYDPASGQWRARIVRGGHETLLQPTHLVFATGLSGDPFIPSIPGAASFAGMQCHSSAYAGGERFSGRKVVVFGSNNSAHDICEELLAHGADVTMIQRSSTHVIRQPRVLEIMRSLYSEEAVARGLDAERADLQRAALPMRMLPVVFRPTMEKIAREDDAFYQRLAAAGFRLDFGEDGAGIVGKYLRKGGGYYIDTGASELIANGRIKLKSGVQALRIERSCVVLSDGSRVDADDIVYATGFRPMNEVIAKLISPQVAAAIGRVYGYGSGLDGDPGPWEGELRNMWKPTRQPGLWFHGGNFQMARFHSKFLALQLKARFEGLAVSVFQP</sequence>
<dbReference type="RefSeq" id="WP_134194002.1">
    <property type="nucleotide sequence ID" value="NZ_JBHLUW010000008.1"/>
</dbReference>
<dbReference type="SUPFAM" id="SSF54427">
    <property type="entry name" value="NTF2-like"/>
    <property type="match status" value="1"/>
</dbReference>
<organism evidence="2 3">
    <name type="scientific">Paraburkholderia rhizosphaerae</name>
    <dbReference type="NCBI Taxonomy" id="480658"/>
    <lineage>
        <taxon>Bacteria</taxon>
        <taxon>Pseudomonadati</taxon>
        <taxon>Pseudomonadota</taxon>
        <taxon>Betaproteobacteria</taxon>
        <taxon>Burkholderiales</taxon>
        <taxon>Burkholderiaceae</taxon>
        <taxon>Paraburkholderia</taxon>
    </lineage>
</organism>
<evidence type="ECO:0000256" key="1">
    <source>
        <dbReference type="ARBA" id="ARBA00023002"/>
    </source>
</evidence>
<keyword evidence="1" id="KW-0560">Oxidoreductase</keyword>
<dbReference type="GO" id="GO:0050660">
    <property type="term" value="F:flavin adenine dinucleotide binding"/>
    <property type="evidence" value="ECO:0007669"/>
    <property type="project" value="TreeGrafter"/>
</dbReference>